<evidence type="ECO:0008006" key="5">
    <source>
        <dbReference type="Google" id="ProtNLM"/>
    </source>
</evidence>
<proteinExistence type="inferred from homology"/>
<evidence type="ECO:0000256" key="1">
    <source>
        <dbReference type="ARBA" id="ARBA00007818"/>
    </source>
</evidence>
<dbReference type="EMBL" id="HBFA01038894">
    <property type="protein sequence ID" value="CAD8690162.1"/>
    <property type="molecule type" value="Transcribed_RNA"/>
</dbReference>
<evidence type="ECO:0000256" key="2">
    <source>
        <dbReference type="ARBA" id="ARBA00022723"/>
    </source>
</evidence>
<accession>A0A7S0WYL8</accession>
<sequence length="166" mass="18803">MVFIALYIKADLENVTNLHAPAHHQWCLTVKQSDGSEERGPVFINEEEEHELTGSKGTAHFILKWEGSKKESYINVVRNMKGVTRPYCAEDSGKEVPIVVFECRGIEPIGWNPEGGYNCESVEGARFEDIDLSDDWCEYDEKAQASLEISNLTYSFKTIKEPKKGK</sequence>
<keyword evidence="2" id="KW-0479">Metal-binding</keyword>
<dbReference type="GO" id="GO:0008270">
    <property type="term" value="F:zinc ion binding"/>
    <property type="evidence" value="ECO:0007669"/>
    <property type="project" value="TreeGrafter"/>
</dbReference>
<evidence type="ECO:0000313" key="4">
    <source>
        <dbReference type="EMBL" id="CAD8690162.1"/>
    </source>
</evidence>
<dbReference type="Pfam" id="PF05907">
    <property type="entry name" value="CXXC_Zn-b_euk"/>
    <property type="match status" value="1"/>
</dbReference>
<dbReference type="PANTHER" id="PTHR12857">
    <property type="entry name" value="CXXC MOTIF CONTAINING ZINC BINDING PROTEIN"/>
    <property type="match status" value="1"/>
</dbReference>
<evidence type="ECO:0000256" key="3">
    <source>
        <dbReference type="ARBA" id="ARBA00022833"/>
    </source>
</evidence>
<dbReference type="AlphaFoldDB" id="A0A7S0WYL8"/>
<dbReference type="SUPFAM" id="SSF141678">
    <property type="entry name" value="MAL13P1.257-like"/>
    <property type="match status" value="1"/>
</dbReference>
<dbReference type="PANTHER" id="PTHR12857:SF0">
    <property type="entry name" value="CXXC MOTIF CONTAINING ZINC BINDING PROTEIN"/>
    <property type="match status" value="1"/>
</dbReference>
<gene>
    <name evidence="4" type="ORF">POBO1169_LOCUS19453</name>
</gene>
<dbReference type="InterPro" id="IPR008584">
    <property type="entry name" value="CXXC_Zn-binding_euk"/>
</dbReference>
<name>A0A7S0WYL8_9CHLO</name>
<protein>
    <recommendedName>
        <fullName evidence="5">DUF866 domain-containing protein</fullName>
    </recommendedName>
</protein>
<keyword evidence="3" id="KW-0862">Zinc</keyword>
<comment type="similarity">
    <text evidence="1">Belongs to the UPF0587 family.</text>
</comment>
<organism evidence="4">
    <name type="scientific">Pyramimonas obovata</name>
    <dbReference type="NCBI Taxonomy" id="1411642"/>
    <lineage>
        <taxon>Eukaryota</taxon>
        <taxon>Viridiplantae</taxon>
        <taxon>Chlorophyta</taxon>
        <taxon>Pyramimonadophyceae</taxon>
        <taxon>Pyramimonadales</taxon>
        <taxon>Pyramimonadaceae</taxon>
        <taxon>Pyramimonas</taxon>
        <taxon>Pyramimonas incertae sedis</taxon>
    </lineage>
</organism>
<reference evidence="4" key="1">
    <citation type="submission" date="2021-01" db="EMBL/GenBank/DDBJ databases">
        <authorList>
            <person name="Corre E."/>
            <person name="Pelletier E."/>
            <person name="Niang G."/>
            <person name="Scheremetjew M."/>
            <person name="Finn R."/>
            <person name="Kale V."/>
            <person name="Holt S."/>
            <person name="Cochrane G."/>
            <person name="Meng A."/>
            <person name="Brown T."/>
            <person name="Cohen L."/>
        </authorList>
    </citation>
    <scope>NUCLEOTIDE SEQUENCE</scope>
    <source>
        <strain evidence="4">CCMP722</strain>
    </source>
</reference>